<feature type="compositionally biased region" description="Pro residues" evidence="1">
    <location>
        <begin position="536"/>
        <end position="551"/>
    </location>
</feature>
<evidence type="ECO:0000313" key="2">
    <source>
        <dbReference type="EMBL" id="RBP44455.1"/>
    </source>
</evidence>
<gene>
    <name evidence="2" type="ORF">DES53_104276</name>
</gene>
<dbReference type="OrthoDB" id="175042at2"/>
<feature type="region of interest" description="Disordered" evidence="1">
    <location>
        <begin position="390"/>
        <end position="460"/>
    </location>
</feature>
<evidence type="ECO:0000256" key="1">
    <source>
        <dbReference type="SAM" id="MobiDB-lite"/>
    </source>
</evidence>
<feature type="compositionally biased region" description="Low complexity" evidence="1">
    <location>
        <begin position="427"/>
        <end position="438"/>
    </location>
</feature>
<accession>A0A366HPE4</accession>
<dbReference type="EMBL" id="QNRR01000004">
    <property type="protein sequence ID" value="RBP44455.1"/>
    <property type="molecule type" value="Genomic_DNA"/>
</dbReference>
<sequence length="846" mass="91029">MPAPTPSRTPQDVPRLTPSRTAELEMMQPFGHDVCAYWRDAVHDSEVPMNEGALQSLRVLESEGRVTLLNAPRAGHGKTHLLGRVARRLQEEAIVAGLPWTSLEGLGWSASGRGILQDLARAGKNPTLLQRVGGGVLATMLRRLIQTGRIPSTDPVQALRVLSQDPMDLFLEGKSASVIGSWFRRHFEQLAKPLAECAGPDGSDAMEGWLRGLFHYLENPSATAVVALESRLERDGAAEISRLIRLITAWKPLVLVADHMDGMYRDPEAGVAIARMALAFVSMPGVHVVLSMNQDLWETTFGGQLPSALEDRLNSYSVPLRGPTPQEAHSLITLRLQDAGVAEDHARGFLNFLDLDRFFYGRAVGSVSARGLLRHATQTWRHWLAAGAPLQAPQSPPATMPLQGRHQPQPEMPLPDSAGGFLLEDMPSGASAPESAAEVGKRPVPSLPPPAAELPAPKEQEAEAFPSLTFDDESDAEDDEALKKLAEHLAQDSGGRVVDLSTGPGSLPPAGPTPPQVINIVPVRGAATPSASERSTPPPLPPQPAATPPPAEVGLNNSAADQVPDATATEAGEGSSFQRLRHALARIKLSAGQASVSTDPNSYFRARDTQRVPTLEQAHESGHLQPATNGAAATSASIAAALPQESAPVPPDQMLSRFESARQEISRSGRAAQIELPVLGDLVRLAGKRFPVVNYDEIELPGLLGRSVPRWTLQGMEIVFGLEDYGNTRYWRTISAYVVGRLAELQVLAMQSGETPPQLKLTLFKGDLEGPGLAALFTDEVIPAAMRHQVDAVHLDARDLASLYAMHQLVRDTETGTMQVDANTVLGALANELDFFWKRLTRPKGS</sequence>
<proteinExistence type="predicted"/>
<feature type="region of interest" description="Disordered" evidence="1">
    <location>
        <begin position="494"/>
        <end position="557"/>
    </location>
</feature>
<name>A0A366HPE4_9BACT</name>
<dbReference type="AlphaFoldDB" id="A0A366HPE4"/>
<organism evidence="2 3">
    <name type="scientific">Roseimicrobium gellanilyticum</name>
    <dbReference type="NCBI Taxonomy" id="748857"/>
    <lineage>
        <taxon>Bacteria</taxon>
        <taxon>Pseudomonadati</taxon>
        <taxon>Verrucomicrobiota</taxon>
        <taxon>Verrucomicrobiia</taxon>
        <taxon>Verrucomicrobiales</taxon>
        <taxon>Verrucomicrobiaceae</taxon>
        <taxon>Roseimicrobium</taxon>
    </lineage>
</organism>
<reference evidence="2 3" key="1">
    <citation type="submission" date="2018-06" db="EMBL/GenBank/DDBJ databases">
        <title>Genomic Encyclopedia of Type Strains, Phase IV (KMG-IV): sequencing the most valuable type-strain genomes for metagenomic binning, comparative biology and taxonomic classification.</title>
        <authorList>
            <person name="Goeker M."/>
        </authorList>
    </citation>
    <scope>NUCLEOTIDE SEQUENCE [LARGE SCALE GENOMIC DNA]</scope>
    <source>
        <strain evidence="2 3">DSM 25532</strain>
    </source>
</reference>
<comment type="caution">
    <text evidence="2">The sequence shown here is derived from an EMBL/GenBank/DDBJ whole genome shotgun (WGS) entry which is preliminary data.</text>
</comment>
<evidence type="ECO:0000313" key="3">
    <source>
        <dbReference type="Proteomes" id="UP000253426"/>
    </source>
</evidence>
<protein>
    <submittedName>
        <fullName evidence="2">Uncharacterized protein</fullName>
    </submittedName>
</protein>
<dbReference type="RefSeq" id="WP_147263400.1">
    <property type="nucleotide sequence ID" value="NZ_QNRR01000004.1"/>
</dbReference>
<dbReference type="Proteomes" id="UP000253426">
    <property type="component" value="Unassembled WGS sequence"/>
</dbReference>
<feature type="compositionally biased region" description="Pro residues" evidence="1">
    <location>
        <begin position="506"/>
        <end position="515"/>
    </location>
</feature>
<keyword evidence="3" id="KW-1185">Reference proteome</keyword>